<name>A0A7D9CZJ9_DEKBR</name>
<dbReference type="InterPro" id="IPR036873">
    <property type="entry name" value="Rhodanese-like_dom_sf"/>
</dbReference>
<accession>A0A7D9CZJ9</accession>
<evidence type="ECO:0000259" key="6">
    <source>
        <dbReference type="PROSITE" id="PS50206"/>
    </source>
</evidence>
<protein>
    <recommendedName>
        <fullName evidence="2">protein-tyrosine-phosphatase</fullName>
        <ecNumber evidence="2">3.1.3.48</ecNumber>
    </recommendedName>
</protein>
<dbReference type="SMART" id="SM00194">
    <property type="entry name" value="PTPc"/>
    <property type="match status" value="1"/>
</dbReference>
<dbReference type="Pfam" id="PF00102">
    <property type="entry name" value="Y_phosphatase"/>
    <property type="match status" value="1"/>
</dbReference>
<dbReference type="Gene3D" id="3.40.250.10">
    <property type="entry name" value="Rhodanese-like domain"/>
    <property type="match status" value="1"/>
</dbReference>
<dbReference type="PANTHER" id="PTHR19134:SF561">
    <property type="entry name" value="PROTEIN TYROSINE PHOSPHATASE 36E, ISOFORM A"/>
    <property type="match status" value="1"/>
</dbReference>
<evidence type="ECO:0000313" key="8">
    <source>
        <dbReference type="Proteomes" id="UP000478008"/>
    </source>
</evidence>
<sequence>MSSPSVANSPQCPFPQNHTSNPSVDYFSSVASRKGISENTISKISTEHKPHILSSTPKECRFDPLPRVSKHQKPGIHLKLPSLMLKPQQISFSKHVKNTSEGSSFASDSDSATLVDNTNLNFNPSVSMRSQGDDRSISTLFSDGDESVPEKKVIGSPLHDECFMSAPNDNISEVNTLKGLCAPSYPENSQAFGHRVIKSEPFSTNDGSNRTPSTKANMLHTPCSATEPKFNFQRPVFGFSTYHRQNSSSGSIHSFSSSISPINSHFGKLDNQNNMRSFGASGFQNFVSSSESLTGRTSRFKNRKNPLPEGCSLLSRRKYAEMVEHLSKHNHEGLLVIDVRPFQEYCKAHISGAINICLPSTLLRRATFTLEKCVQTLAVIERKTFSSYLTNSNTELPPCVLLYDDFSSTADDVSSSVNHLSLKFVNCTKWKSSIFVLEGSLSQMGDDFPELICSGSLPSTRQPVKINKDVHYENSPAENKSNKIANLGSDDNVQSDLSSSSSAESGSSSYSNPSFVASYNGLSDDGLGLSHFSLPSTAHDPFYRMRHQEEDLDFDPDRSLHLSTNIPDGEKKVLPKWLLDIFGPDLGATKLSRKFNNLQIEERHRLNEAMTRGMHKNSKSVSDAEIPMVTAGVELGRKNRYKDIFPYEHARVKIQKYNGRENDLDEESSYINASYLHYPSSEFQYIATQGPLKETIGDFWRVICDHNVPLVFSLTAERENEVEKCAPYWDEGIYTSNGILVEVHLLEVDNDFALLGSESGDLVARRLQIRIGSKPAHEVLQIHLLSWEDYGGRINSDELLSLVSLKRYLQAETDTEKSPVVVHCSAGCGRTGCFCTIDTCVDLFLSEKDKCLESANNEKDLVYDIISKFRCQRVSMVQNLRQYILIYDTILTFKKKQMTRLNKGSQKGALTMFKWDKRGEDYGILNNFIHSYNKRMKKNNS</sequence>
<dbReference type="InterPro" id="IPR029021">
    <property type="entry name" value="Prot-tyrosine_phosphatase-like"/>
</dbReference>
<dbReference type="InterPro" id="IPR016130">
    <property type="entry name" value="Tyr_Pase_AS"/>
</dbReference>
<dbReference type="InterPro" id="IPR000387">
    <property type="entry name" value="Tyr_Pase_dom"/>
</dbReference>
<dbReference type="PROSITE" id="PS50056">
    <property type="entry name" value="TYR_PHOSPHATASE_2"/>
    <property type="match status" value="1"/>
</dbReference>
<dbReference type="SUPFAM" id="SSF52821">
    <property type="entry name" value="Rhodanese/Cell cycle control phosphatase"/>
    <property type="match status" value="1"/>
</dbReference>
<dbReference type="GO" id="GO:0004725">
    <property type="term" value="F:protein tyrosine phosphatase activity"/>
    <property type="evidence" value="ECO:0007669"/>
    <property type="project" value="UniProtKB-EC"/>
</dbReference>
<feature type="domain" description="Rhodanese" evidence="6">
    <location>
        <begin position="330"/>
        <end position="453"/>
    </location>
</feature>
<evidence type="ECO:0000259" key="5">
    <source>
        <dbReference type="PROSITE" id="PS50056"/>
    </source>
</evidence>
<evidence type="ECO:0000256" key="3">
    <source>
        <dbReference type="SAM" id="MobiDB-lite"/>
    </source>
</evidence>
<dbReference type="InterPro" id="IPR003595">
    <property type="entry name" value="Tyr_Pase_cat"/>
</dbReference>
<dbReference type="EMBL" id="CABFWN010000004">
    <property type="protein sequence ID" value="VUG19093.1"/>
    <property type="molecule type" value="Genomic_DNA"/>
</dbReference>
<dbReference type="Gene3D" id="3.90.190.10">
    <property type="entry name" value="Protein tyrosine phosphatase superfamily"/>
    <property type="match status" value="1"/>
</dbReference>
<dbReference type="SUPFAM" id="SSF52799">
    <property type="entry name" value="(Phosphotyrosine protein) phosphatases II"/>
    <property type="match status" value="1"/>
</dbReference>
<dbReference type="PROSITE" id="PS00383">
    <property type="entry name" value="TYR_PHOSPHATASE_1"/>
    <property type="match status" value="1"/>
</dbReference>
<evidence type="ECO:0000259" key="4">
    <source>
        <dbReference type="PROSITE" id="PS50055"/>
    </source>
</evidence>
<dbReference type="PRINTS" id="PR00700">
    <property type="entry name" value="PRTYPHPHTASE"/>
</dbReference>
<dbReference type="AlphaFoldDB" id="A0A7D9CZJ9"/>
<organism evidence="7 8">
    <name type="scientific">Dekkera bruxellensis</name>
    <name type="common">Brettanomyces custersii</name>
    <dbReference type="NCBI Taxonomy" id="5007"/>
    <lineage>
        <taxon>Eukaryota</taxon>
        <taxon>Fungi</taxon>
        <taxon>Dikarya</taxon>
        <taxon>Ascomycota</taxon>
        <taxon>Saccharomycotina</taxon>
        <taxon>Pichiomycetes</taxon>
        <taxon>Pichiales</taxon>
        <taxon>Pichiaceae</taxon>
        <taxon>Brettanomyces</taxon>
    </lineage>
</organism>
<dbReference type="InterPro" id="IPR050348">
    <property type="entry name" value="Protein-Tyr_Phosphatase"/>
</dbReference>
<reference evidence="7 8" key="1">
    <citation type="submission" date="2019-07" db="EMBL/GenBank/DDBJ databases">
        <authorList>
            <person name="Friedrich A."/>
            <person name="Schacherer J."/>
        </authorList>
    </citation>
    <scope>NUCLEOTIDE SEQUENCE [LARGE SCALE GENOMIC DNA]</scope>
</reference>
<dbReference type="PROSITE" id="PS50206">
    <property type="entry name" value="RHODANESE_3"/>
    <property type="match status" value="1"/>
</dbReference>
<evidence type="ECO:0000256" key="1">
    <source>
        <dbReference type="ARBA" id="ARBA00009649"/>
    </source>
</evidence>
<evidence type="ECO:0000256" key="2">
    <source>
        <dbReference type="ARBA" id="ARBA00013064"/>
    </source>
</evidence>
<feature type="domain" description="Tyrosine specific protein phosphatases" evidence="5">
    <location>
        <begin position="800"/>
        <end position="884"/>
    </location>
</feature>
<dbReference type="PANTHER" id="PTHR19134">
    <property type="entry name" value="RECEPTOR-TYPE TYROSINE-PROTEIN PHOSPHATASE"/>
    <property type="match status" value="1"/>
</dbReference>
<feature type="compositionally biased region" description="Polar residues" evidence="3">
    <location>
        <begin position="476"/>
        <end position="494"/>
    </location>
</feature>
<keyword evidence="8" id="KW-1185">Reference proteome</keyword>
<proteinExistence type="inferred from homology"/>
<dbReference type="CDD" id="cd18533">
    <property type="entry name" value="PTP_fungal"/>
    <property type="match status" value="1"/>
</dbReference>
<dbReference type="Proteomes" id="UP000478008">
    <property type="component" value="Unassembled WGS sequence"/>
</dbReference>
<dbReference type="SMART" id="SM00450">
    <property type="entry name" value="RHOD"/>
    <property type="match status" value="1"/>
</dbReference>
<dbReference type="InterPro" id="IPR000242">
    <property type="entry name" value="PTP_cat"/>
</dbReference>
<dbReference type="InterPro" id="IPR001763">
    <property type="entry name" value="Rhodanese-like_dom"/>
</dbReference>
<dbReference type="Pfam" id="PF00581">
    <property type="entry name" value="Rhodanese"/>
    <property type="match status" value="1"/>
</dbReference>
<evidence type="ECO:0000313" key="7">
    <source>
        <dbReference type="EMBL" id="VUG19093.1"/>
    </source>
</evidence>
<feature type="compositionally biased region" description="Polar residues" evidence="3">
    <location>
        <begin position="1"/>
        <end position="23"/>
    </location>
</feature>
<comment type="similarity">
    <text evidence="1">Belongs to the protein-tyrosine phosphatase family. Non-receptor class subfamily.</text>
</comment>
<feature type="region of interest" description="Disordered" evidence="3">
    <location>
        <begin position="1"/>
        <end position="26"/>
    </location>
</feature>
<dbReference type="SMART" id="SM00404">
    <property type="entry name" value="PTPc_motif"/>
    <property type="match status" value="1"/>
</dbReference>
<feature type="compositionally biased region" description="Low complexity" evidence="3">
    <location>
        <begin position="495"/>
        <end position="511"/>
    </location>
</feature>
<dbReference type="EC" id="3.1.3.48" evidence="2"/>
<feature type="domain" description="Tyrosine-protein phosphatase" evidence="4">
    <location>
        <begin position="638"/>
        <end position="893"/>
    </location>
</feature>
<gene>
    <name evidence="7" type="ORF">DEBR0S4_10330G</name>
</gene>
<dbReference type="PROSITE" id="PS50055">
    <property type="entry name" value="TYR_PHOSPHATASE_PTP"/>
    <property type="match status" value="1"/>
</dbReference>
<feature type="region of interest" description="Disordered" evidence="3">
    <location>
        <begin position="472"/>
        <end position="511"/>
    </location>
</feature>